<reference evidence="1" key="1">
    <citation type="submission" date="2020-05" db="EMBL/GenBank/DDBJ databases">
        <title>Chitinophaga laudate sp. nov., isolated from a tropical peat swamp.</title>
        <authorList>
            <person name="Goh C.B.S."/>
            <person name="Lee M.S."/>
            <person name="Parimannan S."/>
            <person name="Pasbakhsh P."/>
            <person name="Yule C.M."/>
            <person name="Rajandas H."/>
            <person name="Loke S."/>
            <person name="Croft L."/>
            <person name="Tan J.B.L."/>
        </authorList>
    </citation>
    <scope>NUCLEOTIDE SEQUENCE</scope>
    <source>
        <strain evidence="1">Mgbs1</strain>
    </source>
</reference>
<comment type="caution">
    <text evidence="1">The sequence shown here is derived from an EMBL/GenBank/DDBJ whole genome shotgun (WGS) entry which is preliminary data.</text>
</comment>
<proteinExistence type="predicted"/>
<dbReference type="Proteomes" id="UP000281028">
    <property type="component" value="Unassembled WGS sequence"/>
</dbReference>
<gene>
    <name evidence="1" type="ORF">ECE50_003105</name>
</gene>
<keyword evidence="2" id="KW-1185">Reference proteome</keyword>
<evidence type="ECO:0000313" key="1">
    <source>
        <dbReference type="EMBL" id="NSL85803.1"/>
    </source>
</evidence>
<dbReference type="AlphaFoldDB" id="A0A9Q5D401"/>
<name>A0A9Q5D401_9BACT</name>
<evidence type="ECO:0000313" key="2">
    <source>
        <dbReference type="Proteomes" id="UP000281028"/>
    </source>
</evidence>
<organism evidence="1 2">
    <name type="scientific">Chitinophaga solisilvae</name>
    <dbReference type="NCBI Taxonomy" id="1233460"/>
    <lineage>
        <taxon>Bacteria</taxon>
        <taxon>Pseudomonadati</taxon>
        <taxon>Bacteroidota</taxon>
        <taxon>Chitinophagia</taxon>
        <taxon>Chitinophagales</taxon>
        <taxon>Chitinophagaceae</taxon>
        <taxon>Chitinophaga</taxon>
    </lineage>
</organism>
<sequence length="137" mass="15178">MLWPSFFAIRIRHFFIPYFVGRAGKAGKLLRTAFRALLLNIGDSYMSSRLTREMVKVIQADATNVRGQRNVIDGEAELLKGFEFNSNARLGGTLYAPFTTGIDRAAGTLIVDIPPFVPVNMVAAPAGAKHLRKIRLQ</sequence>
<protein>
    <submittedName>
        <fullName evidence="1">Uncharacterized protein</fullName>
    </submittedName>
</protein>
<accession>A0A9Q5D401</accession>
<dbReference type="OrthoDB" id="645138at2"/>
<dbReference type="EMBL" id="RIAR02000001">
    <property type="protein sequence ID" value="NSL85803.1"/>
    <property type="molecule type" value="Genomic_DNA"/>
</dbReference>